<dbReference type="InterPro" id="IPR022357">
    <property type="entry name" value="MIP_CS"/>
</dbReference>
<dbReference type="InterPro" id="IPR034294">
    <property type="entry name" value="Aquaporin_transptr"/>
</dbReference>
<dbReference type="Pfam" id="PF00230">
    <property type="entry name" value="MIP"/>
    <property type="match status" value="1"/>
</dbReference>
<evidence type="ECO:0000256" key="5">
    <source>
        <dbReference type="ARBA" id="ARBA00023136"/>
    </source>
</evidence>
<comment type="caution">
    <text evidence="9">The sequence shown here is derived from an EMBL/GenBank/DDBJ whole genome shotgun (WGS) entry which is preliminary data.</text>
</comment>
<evidence type="ECO:0000256" key="8">
    <source>
        <dbReference type="SAM" id="Phobius"/>
    </source>
</evidence>
<dbReference type="RefSeq" id="WP_203713266.1">
    <property type="nucleotide sequence ID" value="NZ_BONE01000020.1"/>
</dbReference>
<keyword evidence="3 6" id="KW-0812">Transmembrane</keyword>
<feature type="transmembrane region" description="Helical" evidence="8">
    <location>
        <begin position="12"/>
        <end position="35"/>
    </location>
</feature>
<accession>A0ABQ4CPZ8</accession>
<name>A0ABQ4CPZ8_9ACTN</name>
<dbReference type="InterPro" id="IPR023271">
    <property type="entry name" value="Aquaporin-like"/>
</dbReference>
<evidence type="ECO:0000256" key="4">
    <source>
        <dbReference type="ARBA" id="ARBA00022989"/>
    </source>
</evidence>
<keyword evidence="5 8" id="KW-0472">Membrane</keyword>
<evidence type="ECO:0000256" key="3">
    <source>
        <dbReference type="ARBA" id="ARBA00022692"/>
    </source>
</evidence>
<dbReference type="SUPFAM" id="SSF81338">
    <property type="entry name" value="Aquaporin-like"/>
    <property type="match status" value="1"/>
</dbReference>
<feature type="transmembrane region" description="Helical" evidence="8">
    <location>
        <begin position="139"/>
        <end position="163"/>
    </location>
</feature>
<dbReference type="InterPro" id="IPR000425">
    <property type="entry name" value="MIP"/>
</dbReference>
<dbReference type="EMBL" id="BONE01000020">
    <property type="protein sequence ID" value="GIF73365.1"/>
    <property type="molecule type" value="Genomic_DNA"/>
</dbReference>
<feature type="transmembrane region" description="Helical" evidence="8">
    <location>
        <begin position="97"/>
        <end position="119"/>
    </location>
</feature>
<feature type="transmembrane region" description="Helical" evidence="8">
    <location>
        <begin position="47"/>
        <end position="68"/>
    </location>
</feature>
<organism evidence="9 10">
    <name type="scientific">Asanoa siamensis</name>
    <dbReference type="NCBI Taxonomy" id="926357"/>
    <lineage>
        <taxon>Bacteria</taxon>
        <taxon>Bacillati</taxon>
        <taxon>Actinomycetota</taxon>
        <taxon>Actinomycetes</taxon>
        <taxon>Micromonosporales</taxon>
        <taxon>Micromonosporaceae</taxon>
        <taxon>Asanoa</taxon>
    </lineage>
</organism>
<dbReference type="Gene3D" id="1.20.1080.10">
    <property type="entry name" value="Glycerol uptake facilitator protein"/>
    <property type="match status" value="1"/>
</dbReference>
<comment type="subcellular location">
    <subcellularLocation>
        <location evidence="1">Membrane</location>
        <topology evidence="1">Multi-pass membrane protein</topology>
    </subcellularLocation>
</comment>
<evidence type="ECO:0000313" key="10">
    <source>
        <dbReference type="Proteomes" id="UP000604117"/>
    </source>
</evidence>
<evidence type="ECO:0000256" key="7">
    <source>
        <dbReference type="SAM" id="MobiDB-lite"/>
    </source>
</evidence>
<dbReference type="PANTHER" id="PTHR45724">
    <property type="entry name" value="AQUAPORIN NIP2-1"/>
    <property type="match status" value="1"/>
</dbReference>
<keyword evidence="10" id="KW-1185">Reference proteome</keyword>
<reference evidence="9 10" key="1">
    <citation type="submission" date="2021-01" db="EMBL/GenBank/DDBJ databases">
        <title>Whole genome shotgun sequence of Asanoa siamensis NBRC 107932.</title>
        <authorList>
            <person name="Komaki H."/>
            <person name="Tamura T."/>
        </authorList>
    </citation>
    <scope>NUCLEOTIDE SEQUENCE [LARGE SCALE GENOMIC DNA]</scope>
    <source>
        <strain evidence="9 10">NBRC 107932</strain>
    </source>
</reference>
<proteinExistence type="inferred from homology"/>
<dbReference type="Proteomes" id="UP000604117">
    <property type="component" value="Unassembled WGS sequence"/>
</dbReference>
<protein>
    <recommendedName>
        <fullName evidence="11">Glycerol uptake facilitator protein/aquaporin Z</fullName>
    </recommendedName>
</protein>
<dbReference type="PROSITE" id="PS00221">
    <property type="entry name" value="MIP"/>
    <property type="match status" value="1"/>
</dbReference>
<dbReference type="PANTHER" id="PTHR45724:SF13">
    <property type="entry name" value="AQUAPORIN NIP1-1-RELATED"/>
    <property type="match status" value="1"/>
</dbReference>
<evidence type="ECO:0000256" key="6">
    <source>
        <dbReference type="RuleBase" id="RU000477"/>
    </source>
</evidence>
<evidence type="ECO:0000256" key="1">
    <source>
        <dbReference type="ARBA" id="ARBA00004141"/>
    </source>
</evidence>
<evidence type="ECO:0000313" key="9">
    <source>
        <dbReference type="EMBL" id="GIF73365.1"/>
    </source>
</evidence>
<feature type="transmembrane region" description="Helical" evidence="8">
    <location>
        <begin position="212"/>
        <end position="233"/>
    </location>
</feature>
<comment type="similarity">
    <text evidence="6">Belongs to the MIP/aquaporin (TC 1.A.8) family.</text>
</comment>
<keyword evidence="2 6" id="KW-0813">Transport</keyword>
<feature type="region of interest" description="Disordered" evidence="7">
    <location>
        <begin position="238"/>
        <end position="297"/>
    </location>
</feature>
<feature type="transmembrane region" description="Helical" evidence="8">
    <location>
        <begin position="170"/>
        <end position="192"/>
    </location>
</feature>
<evidence type="ECO:0000256" key="2">
    <source>
        <dbReference type="ARBA" id="ARBA00022448"/>
    </source>
</evidence>
<keyword evidence="4 8" id="KW-1133">Transmembrane helix</keyword>
<sequence>MKTAFFRRIARSGAAGEFALTTVLLFIAVTVVRWLRDPGSPAFIPDLNLALVVIGAVSGAVLTGLILTPLGRRTGGHMNPAVTVALWLMNAFPRRKVLPYALAQLAGSVAGAGLAWLAWGNAVSFPLVDHGAIRPAPTWSADTVFAAEVVGMAAVIFVVGLLVHGGHMRLVPYAIGLSVGLVIAILGPLSGGSINPARQLGPAVFAGRSTDLWVYLIAQILGSALGAWLYHLLPSGPKRNRTQRSETSEYRHRRRHRSGRTATRTHVAGSGSSGDRAVPVGHGGRPRAAAGSVGRPG</sequence>
<gene>
    <name evidence="9" type="ORF">Asi02nite_28830</name>
</gene>
<evidence type="ECO:0008006" key="11">
    <source>
        <dbReference type="Google" id="ProtNLM"/>
    </source>
</evidence>
<dbReference type="PRINTS" id="PR00783">
    <property type="entry name" value="MINTRINSICP"/>
</dbReference>